<dbReference type="GO" id="GO:0015344">
    <property type="term" value="F:siderophore uptake transmembrane transporter activity"/>
    <property type="evidence" value="ECO:0007669"/>
    <property type="project" value="TreeGrafter"/>
</dbReference>
<keyword evidence="13 14" id="KW-0998">Cell outer membrane</keyword>
<dbReference type="CDD" id="cd01347">
    <property type="entry name" value="ligand_gated_channel"/>
    <property type="match status" value="1"/>
</dbReference>
<reference evidence="20" key="1">
    <citation type="submission" date="2017-01" db="EMBL/GenBank/DDBJ databases">
        <authorList>
            <person name="Varghese N."/>
            <person name="Submissions S."/>
        </authorList>
    </citation>
    <scope>NUCLEOTIDE SEQUENCE [LARGE SCALE GENOMIC DNA]</scope>
    <source>
        <strain evidence="20">DSM 21054</strain>
    </source>
</reference>
<keyword evidence="12" id="KW-0675">Receptor</keyword>
<keyword evidence="6 14" id="KW-0812">Transmembrane</keyword>
<dbReference type="InterPro" id="IPR037066">
    <property type="entry name" value="Plug_dom_sf"/>
</dbReference>
<dbReference type="PANTHER" id="PTHR32552:SF68">
    <property type="entry name" value="FERRICHROME OUTER MEMBRANE TRANSPORTER_PHAGE RECEPTOR"/>
    <property type="match status" value="1"/>
</dbReference>
<dbReference type="InterPro" id="IPR000531">
    <property type="entry name" value="Beta-barrel_TonB"/>
</dbReference>
<organism evidence="19 20">
    <name type="scientific">Filimonas lacunae</name>
    <dbReference type="NCBI Taxonomy" id="477680"/>
    <lineage>
        <taxon>Bacteria</taxon>
        <taxon>Pseudomonadati</taxon>
        <taxon>Bacteroidota</taxon>
        <taxon>Chitinophagia</taxon>
        <taxon>Chitinophagales</taxon>
        <taxon>Chitinophagaceae</taxon>
        <taxon>Filimonas</taxon>
    </lineage>
</organism>
<evidence type="ECO:0000256" key="7">
    <source>
        <dbReference type="ARBA" id="ARBA00022729"/>
    </source>
</evidence>
<evidence type="ECO:0000256" key="16">
    <source>
        <dbReference type="SAM" id="SignalP"/>
    </source>
</evidence>
<evidence type="ECO:0000313" key="20">
    <source>
        <dbReference type="Proteomes" id="UP000186917"/>
    </source>
</evidence>
<accession>A0A1N7RDI8</accession>
<dbReference type="InterPro" id="IPR036942">
    <property type="entry name" value="Beta-barrel_TonB_sf"/>
</dbReference>
<evidence type="ECO:0000256" key="1">
    <source>
        <dbReference type="ARBA" id="ARBA00004571"/>
    </source>
</evidence>
<dbReference type="NCBIfam" id="TIGR01783">
    <property type="entry name" value="TonB-siderophor"/>
    <property type="match status" value="1"/>
</dbReference>
<dbReference type="Gene3D" id="2.60.40.1120">
    <property type="entry name" value="Carboxypeptidase-like, regulatory domain"/>
    <property type="match status" value="1"/>
</dbReference>
<dbReference type="AlphaFoldDB" id="A0A1N7RDI8"/>
<gene>
    <name evidence="19" type="ORF">SAMN05421788_11264</name>
</gene>
<keyword evidence="11 14" id="KW-0472">Membrane</keyword>
<dbReference type="InterPro" id="IPR010105">
    <property type="entry name" value="TonB_sidphr_rcpt"/>
</dbReference>
<dbReference type="GO" id="GO:0030246">
    <property type="term" value="F:carbohydrate binding"/>
    <property type="evidence" value="ECO:0007669"/>
    <property type="project" value="InterPro"/>
</dbReference>
<dbReference type="InterPro" id="IPR013784">
    <property type="entry name" value="Carb-bd-like_fold"/>
</dbReference>
<evidence type="ECO:0000256" key="5">
    <source>
        <dbReference type="ARBA" id="ARBA00022496"/>
    </source>
</evidence>
<dbReference type="Gene3D" id="2.170.130.10">
    <property type="entry name" value="TonB-dependent receptor, plug domain"/>
    <property type="match status" value="1"/>
</dbReference>
<keyword evidence="7 16" id="KW-0732">Signal</keyword>
<dbReference type="PROSITE" id="PS52016">
    <property type="entry name" value="TONB_DEPENDENT_REC_3"/>
    <property type="match status" value="1"/>
</dbReference>
<feature type="domain" description="TonB-dependent receptor-like beta-barrel" evidence="17">
    <location>
        <begin position="372"/>
        <end position="790"/>
    </location>
</feature>
<dbReference type="GO" id="GO:0038023">
    <property type="term" value="F:signaling receptor activity"/>
    <property type="evidence" value="ECO:0007669"/>
    <property type="project" value="InterPro"/>
</dbReference>
<dbReference type="SUPFAM" id="SSF56935">
    <property type="entry name" value="Porins"/>
    <property type="match status" value="1"/>
</dbReference>
<evidence type="ECO:0000256" key="4">
    <source>
        <dbReference type="ARBA" id="ARBA00022452"/>
    </source>
</evidence>
<evidence type="ECO:0000313" key="19">
    <source>
        <dbReference type="EMBL" id="SIT33191.1"/>
    </source>
</evidence>
<dbReference type="InterPro" id="IPR012910">
    <property type="entry name" value="Plug_dom"/>
</dbReference>
<dbReference type="Gene3D" id="2.40.170.20">
    <property type="entry name" value="TonB-dependent receptor, beta-barrel domain"/>
    <property type="match status" value="1"/>
</dbReference>
<dbReference type="Pfam" id="PF13715">
    <property type="entry name" value="CarbopepD_reg_2"/>
    <property type="match status" value="1"/>
</dbReference>
<comment type="similarity">
    <text evidence="2 14 15">Belongs to the TonB-dependent receptor family.</text>
</comment>
<evidence type="ECO:0000256" key="3">
    <source>
        <dbReference type="ARBA" id="ARBA00022448"/>
    </source>
</evidence>
<dbReference type="Pfam" id="PF07715">
    <property type="entry name" value="Plug"/>
    <property type="match status" value="1"/>
</dbReference>
<protein>
    <submittedName>
        <fullName evidence="19">Iron complex outermembrane recepter protein</fullName>
    </submittedName>
</protein>
<evidence type="ECO:0000256" key="6">
    <source>
        <dbReference type="ARBA" id="ARBA00022692"/>
    </source>
</evidence>
<dbReference type="EMBL" id="FTOR01000012">
    <property type="protein sequence ID" value="SIT33191.1"/>
    <property type="molecule type" value="Genomic_DNA"/>
</dbReference>
<keyword evidence="8" id="KW-0408">Iron</keyword>
<evidence type="ECO:0000256" key="11">
    <source>
        <dbReference type="ARBA" id="ARBA00023136"/>
    </source>
</evidence>
<keyword evidence="20" id="KW-1185">Reference proteome</keyword>
<comment type="subcellular location">
    <subcellularLocation>
        <location evidence="1 14">Cell outer membrane</location>
        <topology evidence="1 14">Multi-pass membrane protein</topology>
    </subcellularLocation>
</comment>
<dbReference type="PANTHER" id="PTHR32552">
    <property type="entry name" value="FERRICHROME IRON RECEPTOR-RELATED"/>
    <property type="match status" value="1"/>
</dbReference>
<evidence type="ECO:0000256" key="9">
    <source>
        <dbReference type="ARBA" id="ARBA00023065"/>
    </source>
</evidence>
<keyword evidence="10 15" id="KW-0798">TonB box</keyword>
<dbReference type="InterPro" id="IPR039426">
    <property type="entry name" value="TonB-dep_rcpt-like"/>
</dbReference>
<keyword evidence="3 14" id="KW-0813">Transport</keyword>
<dbReference type="GO" id="GO:0015891">
    <property type="term" value="P:siderophore transport"/>
    <property type="evidence" value="ECO:0007669"/>
    <property type="project" value="InterPro"/>
</dbReference>
<name>A0A1N7RDI8_9BACT</name>
<evidence type="ECO:0000256" key="12">
    <source>
        <dbReference type="ARBA" id="ARBA00023170"/>
    </source>
</evidence>
<evidence type="ECO:0000256" key="13">
    <source>
        <dbReference type="ARBA" id="ARBA00023237"/>
    </source>
</evidence>
<evidence type="ECO:0000259" key="18">
    <source>
        <dbReference type="Pfam" id="PF07715"/>
    </source>
</evidence>
<dbReference type="Proteomes" id="UP000186917">
    <property type="component" value="Unassembled WGS sequence"/>
</dbReference>
<keyword evidence="9" id="KW-0406">Ion transport</keyword>
<evidence type="ECO:0000256" key="10">
    <source>
        <dbReference type="ARBA" id="ARBA00023077"/>
    </source>
</evidence>
<dbReference type="GO" id="GO:0009279">
    <property type="term" value="C:cell outer membrane"/>
    <property type="evidence" value="ECO:0007669"/>
    <property type="project" value="UniProtKB-SubCell"/>
</dbReference>
<evidence type="ECO:0000259" key="17">
    <source>
        <dbReference type="Pfam" id="PF00593"/>
    </source>
</evidence>
<feature type="signal peptide" evidence="16">
    <location>
        <begin position="1"/>
        <end position="30"/>
    </location>
</feature>
<sequence length="818" mass="89465">MRSNYLYMISKFLTPMCLLLTLLFSTTIFAQKETGSINGVITTSEGKSAAAVTVKLKGTNKAALTEEDGDFVISNIKAGDYELEISLVGFQTLLYPVKINEGKMTPVKIQLSVTDKQLEAVIISTTHNKFRPANSPTVAKLPLTYLENPQVYTSVNKELIQQQGLFSADEAMKNTSGVVKIWNATNRVNDGGALYTLRGFQTGASLRNGITGNITTTVDAVNLERLEVVKGPSGALYGSTLVSYGGLINRVTKKPYSRVGGEVTLSGGSYDFSRLSADFNTPLDTAKTALLRINTAYNSIGSFQDNGFSKNFAFDPSFSYKVNDKLTLYLDAEINHLNATVPSIFYINTANIGVNSADKLTVDYKKSYQSDDLAGTSDVANFYGLIDYKLSKNWTSQTNFSTGRNQSTGYGPYFDLDAGNASITRHVWILDGHSNSFQFQQNFIGDFTIGKLRNRLVAGVDVLNQKYDMRIVASNHGYNFDQVSTVGAASNYYNFNKFSVDTFFNSGQAVYPYLSNIYMYSAYASDVLNITDNLMAMVSLRVDHLNSKAIPDPSSGTSSEAFTRTNVSPKFGLVYQVIKDKVSLFGNYMNGFKNPTAPQNKYDAASNTLKPHVFNAEQANQWEGGVKADLWDGRLTGTISYYNIAVKDIVRTDVAHSDAASFVTAYMQDGTQYSKGYEVSLTATPVAGLNLIAGYSHNDSKLDKADASVNGRRPETAGPANTANFWASYTVSAGKGKGLGVGFGGNYASKAYVINNANTGEFYAPSYTLLNAGVFYNLPKFRFSVNVNNLTDKKYWTGYGSMIPQMLRQVIASVSYKF</sequence>
<feature type="chain" id="PRO_5012613953" evidence="16">
    <location>
        <begin position="31"/>
        <end position="818"/>
    </location>
</feature>
<dbReference type="STRING" id="477680.SAMN05421788_11264"/>
<keyword evidence="4 14" id="KW-1134">Transmembrane beta strand</keyword>
<keyword evidence="5" id="KW-0410">Iron transport</keyword>
<evidence type="ECO:0000256" key="15">
    <source>
        <dbReference type="RuleBase" id="RU003357"/>
    </source>
</evidence>
<evidence type="ECO:0000256" key="8">
    <source>
        <dbReference type="ARBA" id="ARBA00023004"/>
    </source>
</evidence>
<evidence type="ECO:0000256" key="2">
    <source>
        <dbReference type="ARBA" id="ARBA00009810"/>
    </source>
</evidence>
<dbReference type="Pfam" id="PF00593">
    <property type="entry name" value="TonB_dep_Rec_b-barrel"/>
    <property type="match status" value="1"/>
</dbReference>
<evidence type="ECO:0000256" key="14">
    <source>
        <dbReference type="PROSITE-ProRule" id="PRU01360"/>
    </source>
</evidence>
<feature type="domain" description="TonB-dependent receptor plug" evidence="18">
    <location>
        <begin position="147"/>
        <end position="240"/>
    </location>
</feature>
<dbReference type="SUPFAM" id="SSF49452">
    <property type="entry name" value="Starch-binding domain-like"/>
    <property type="match status" value="1"/>
</dbReference>
<proteinExistence type="inferred from homology"/>